<accession>A0A7C9AH04</accession>
<protein>
    <submittedName>
        <fullName evidence="2">Uncharacterized protein</fullName>
    </submittedName>
</protein>
<reference evidence="2" key="2">
    <citation type="submission" date="2020-07" db="EMBL/GenBank/DDBJ databases">
        <authorList>
            <person name="Vera ALvarez R."/>
            <person name="Arias-Moreno D.M."/>
            <person name="Jimenez-Jacinto V."/>
            <person name="Jimenez-Bremont J.F."/>
            <person name="Swaminathan K."/>
            <person name="Moose S.P."/>
            <person name="Guerrero-Gonzalez M.L."/>
            <person name="Marino-Ramirez L."/>
            <person name="Landsman D."/>
            <person name="Rodriguez-Kessler M."/>
            <person name="Delgado-Sanchez P."/>
        </authorList>
    </citation>
    <scope>NUCLEOTIDE SEQUENCE</scope>
    <source>
        <tissue evidence="2">Cladode</tissue>
    </source>
</reference>
<proteinExistence type="predicted"/>
<evidence type="ECO:0000313" key="2">
    <source>
        <dbReference type="EMBL" id="MBA4665435.1"/>
    </source>
</evidence>
<feature type="region of interest" description="Disordered" evidence="1">
    <location>
        <begin position="88"/>
        <end position="119"/>
    </location>
</feature>
<organism evidence="2">
    <name type="scientific">Opuntia streptacantha</name>
    <name type="common">Prickly pear cactus</name>
    <name type="synonym">Opuntia cardona</name>
    <dbReference type="NCBI Taxonomy" id="393608"/>
    <lineage>
        <taxon>Eukaryota</taxon>
        <taxon>Viridiplantae</taxon>
        <taxon>Streptophyta</taxon>
        <taxon>Embryophyta</taxon>
        <taxon>Tracheophyta</taxon>
        <taxon>Spermatophyta</taxon>
        <taxon>Magnoliopsida</taxon>
        <taxon>eudicotyledons</taxon>
        <taxon>Gunneridae</taxon>
        <taxon>Pentapetalae</taxon>
        <taxon>Caryophyllales</taxon>
        <taxon>Cactineae</taxon>
        <taxon>Cactaceae</taxon>
        <taxon>Opuntioideae</taxon>
        <taxon>Opuntia</taxon>
    </lineage>
</organism>
<dbReference type="AlphaFoldDB" id="A0A7C9AH04"/>
<dbReference type="EMBL" id="GISG01227266">
    <property type="protein sequence ID" value="MBA4665435.1"/>
    <property type="molecule type" value="Transcribed_RNA"/>
</dbReference>
<evidence type="ECO:0000256" key="1">
    <source>
        <dbReference type="SAM" id="MobiDB-lite"/>
    </source>
</evidence>
<name>A0A7C9AH04_OPUST</name>
<reference evidence="2" key="1">
    <citation type="journal article" date="2013" name="J. Plant Res.">
        <title>Effect of fungi and light on seed germination of three Opuntia species from semiarid lands of central Mexico.</title>
        <authorList>
            <person name="Delgado-Sanchez P."/>
            <person name="Jimenez-Bremont J.F."/>
            <person name="Guerrero-Gonzalez Mde L."/>
            <person name="Flores J."/>
        </authorList>
    </citation>
    <scope>NUCLEOTIDE SEQUENCE</scope>
    <source>
        <tissue evidence="2">Cladode</tissue>
    </source>
</reference>
<sequence length="160" mass="17595">MAAFGRLLPRRAKILHTSFAASSSKTLNPQPRFCHGFASQRQALNAFKDPIPVSTPKSTWFPHMVVLAGFLGGYVLDKAYADAGEVSAKSPLPSELPAAESPLPSESHTSYEDLEETAKKERRRLEDLLKSKGMQYGSYPKFTVAVKGQKVNSLVHNILH</sequence>